<name>A0ABQ8RV56_PERAM</name>
<feature type="domain" description="DDE Tnp4" evidence="8">
    <location>
        <begin position="173"/>
        <end position="337"/>
    </location>
</feature>
<dbReference type="InterPro" id="IPR045249">
    <property type="entry name" value="HARBI1-like"/>
</dbReference>
<evidence type="ECO:0000313" key="9">
    <source>
        <dbReference type="EMBL" id="KAJ4425591.1"/>
    </source>
</evidence>
<keyword evidence="6" id="KW-0378">Hydrolase</keyword>
<keyword evidence="4" id="KW-0540">Nuclease</keyword>
<comment type="similarity">
    <text evidence="3">Belongs to the HARBI1 family.</text>
</comment>
<comment type="cofactor">
    <cofactor evidence="1">
        <name>a divalent metal cation</name>
        <dbReference type="ChEBI" id="CHEBI:60240"/>
    </cofactor>
</comment>
<evidence type="ECO:0000256" key="5">
    <source>
        <dbReference type="ARBA" id="ARBA00022723"/>
    </source>
</evidence>
<evidence type="ECO:0000256" key="7">
    <source>
        <dbReference type="ARBA" id="ARBA00023242"/>
    </source>
</evidence>
<evidence type="ECO:0000256" key="4">
    <source>
        <dbReference type="ARBA" id="ARBA00022722"/>
    </source>
</evidence>
<gene>
    <name evidence="9" type="ORF">ANN_27787</name>
</gene>
<dbReference type="PANTHER" id="PTHR22930">
    <property type="match status" value="1"/>
</dbReference>
<keyword evidence="7" id="KW-0539">Nucleus</keyword>
<sequence length="394" mass="45166">MYSDNEIQAAACLSVALIIKLRRKRRNRKPKRCWTKEWIKNRERHGITNNLLRELREGDESFYKNFLRMSAADFDNLLEKVAPLIERKDTLMRRAIPPAERLVVTLRYLATGDSYKSLMYLFRITANTISQIIPEVCRAIYDVPKKEHLKAEWTEVAVEFEKKWNFPNCIGAIDGTHANVEAPANGGSLYFNYKHTHSIILMALVDANYRFTYINVGAPGRDSDGGVYQNCSLSSALENNTVNIPRAKPLPGRNKPVSYVVVAEDAFALKSYIMKPFANRNQSVSERIFNYRLSRARRIVENAFGLISARFRCLRKTIELSPKTVERIVCAAWVLHNFLTSQTQSASLYAPRGTFDVENQDCTIIPGSWRNEDATMVPMDRNVVITILAFWQKQ</sequence>
<dbReference type="Proteomes" id="UP001148838">
    <property type="component" value="Unassembled WGS sequence"/>
</dbReference>
<dbReference type="InterPro" id="IPR027806">
    <property type="entry name" value="HARBI1_dom"/>
</dbReference>
<organism evidence="9 10">
    <name type="scientific">Periplaneta americana</name>
    <name type="common">American cockroach</name>
    <name type="synonym">Blatta americana</name>
    <dbReference type="NCBI Taxonomy" id="6978"/>
    <lineage>
        <taxon>Eukaryota</taxon>
        <taxon>Metazoa</taxon>
        <taxon>Ecdysozoa</taxon>
        <taxon>Arthropoda</taxon>
        <taxon>Hexapoda</taxon>
        <taxon>Insecta</taxon>
        <taxon>Pterygota</taxon>
        <taxon>Neoptera</taxon>
        <taxon>Polyneoptera</taxon>
        <taxon>Dictyoptera</taxon>
        <taxon>Blattodea</taxon>
        <taxon>Blattoidea</taxon>
        <taxon>Blattidae</taxon>
        <taxon>Blattinae</taxon>
        <taxon>Periplaneta</taxon>
    </lineage>
</organism>
<keyword evidence="5" id="KW-0479">Metal-binding</keyword>
<evidence type="ECO:0000256" key="3">
    <source>
        <dbReference type="ARBA" id="ARBA00006958"/>
    </source>
</evidence>
<evidence type="ECO:0000313" key="10">
    <source>
        <dbReference type="Proteomes" id="UP001148838"/>
    </source>
</evidence>
<evidence type="ECO:0000256" key="1">
    <source>
        <dbReference type="ARBA" id="ARBA00001968"/>
    </source>
</evidence>
<proteinExistence type="inferred from homology"/>
<dbReference type="Pfam" id="PF13359">
    <property type="entry name" value="DDE_Tnp_4"/>
    <property type="match status" value="1"/>
</dbReference>
<reference evidence="9 10" key="1">
    <citation type="journal article" date="2022" name="Allergy">
        <title>Genome assembly and annotation of Periplaneta americana reveal a comprehensive cockroach allergen profile.</title>
        <authorList>
            <person name="Wang L."/>
            <person name="Xiong Q."/>
            <person name="Saelim N."/>
            <person name="Wang L."/>
            <person name="Nong W."/>
            <person name="Wan A.T."/>
            <person name="Shi M."/>
            <person name="Liu X."/>
            <person name="Cao Q."/>
            <person name="Hui J.H.L."/>
            <person name="Sookrung N."/>
            <person name="Leung T.F."/>
            <person name="Tungtrongchitr A."/>
            <person name="Tsui S.K.W."/>
        </authorList>
    </citation>
    <scope>NUCLEOTIDE SEQUENCE [LARGE SCALE GENOMIC DNA]</scope>
    <source>
        <strain evidence="9">PWHHKU_190912</strain>
    </source>
</reference>
<evidence type="ECO:0000256" key="2">
    <source>
        <dbReference type="ARBA" id="ARBA00004123"/>
    </source>
</evidence>
<dbReference type="PANTHER" id="PTHR22930:SF269">
    <property type="entry name" value="NUCLEASE HARBI1-LIKE PROTEIN"/>
    <property type="match status" value="1"/>
</dbReference>
<evidence type="ECO:0000256" key="6">
    <source>
        <dbReference type="ARBA" id="ARBA00022801"/>
    </source>
</evidence>
<keyword evidence="10" id="KW-1185">Reference proteome</keyword>
<comment type="caution">
    <text evidence="9">The sequence shown here is derived from an EMBL/GenBank/DDBJ whole genome shotgun (WGS) entry which is preliminary data.</text>
</comment>
<comment type="subcellular location">
    <subcellularLocation>
        <location evidence="2">Nucleus</location>
    </subcellularLocation>
</comment>
<evidence type="ECO:0000259" key="8">
    <source>
        <dbReference type="Pfam" id="PF13359"/>
    </source>
</evidence>
<protein>
    <recommendedName>
        <fullName evidence="8">DDE Tnp4 domain-containing protein</fullName>
    </recommendedName>
</protein>
<dbReference type="EMBL" id="JAJSOF020000042">
    <property type="protein sequence ID" value="KAJ4425591.1"/>
    <property type="molecule type" value="Genomic_DNA"/>
</dbReference>
<accession>A0ABQ8RV56</accession>